<dbReference type="InterPro" id="IPR043359">
    <property type="entry name" value="GLI-like"/>
</dbReference>
<dbReference type="GO" id="GO:0000981">
    <property type="term" value="F:DNA-binding transcription factor activity, RNA polymerase II-specific"/>
    <property type="evidence" value="ECO:0007669"/>
    <property type="project" value="TreeGrafter"/>
</dbReference>
<feature type="compositionally biased region" description="Polar residues" evidence="8">
    <location>
        <begin position="273"/>
        <end position="288"/>
    </location>
</feature>
<evidence type="ECO:0000256" key="2">
    <source>
        <dbReference type="ARBA" id="ARBA00022723"/>
    </source>
</evidence>
<dbReference type="OrthoDB" id="654211at2759"/>
<comment type="subcellular location">
    <subcellularLocation>
        <location evidence="1">Nucleus</location>
    </subcellularLocation>
</comment>
<feature type="region of interest" description="Disordered" evidence="8">
    <location>
        <begin position="266"/>
        <end position="288"/>
    </location>
</feature>
<feature type="domain" description="C2H2-type" evidence="9">
    <location>
        <begin position="194"/>
        <end position="223"/>
    </location>
</feature>
<keyword evidence="5" id="KW-0862">Zinc</keyword>
<dbReference type="AlphaFoldDB" id="A0A1X2J1U0"/>
<reference evidence="10 11" key="1">
    <citation type="submission" date="2016-07" db="EMBL/GenBank/DDBJ databases">
        <title>Pervasive Adenine N6-methylation of Active Genes in Fungi.</title>
        <authorList>
            <consortium name="DOE Joint Genome Institute"/>
            <person name="Mondo S.J."/>
            <person name="Dannebaum R.O."/>
            <person name="Kuo R.C."/>
            <person name="Labutti K."/>
            <person name="Haridas S."/>
            <person name="Kuo A."/>
            <person name="Salamov A."/>
            <person name="Ahrendt S.R."/>
            <person name="Lipzen A."/>
            <person name="Sullivan W."/>
            <person name="Andreopoulos W.B."/>
            <person name="Clum A."/>
            <person name="Lindquist E."/>
            <person name="Daum C."/>
            <person name="Ramamoorthy G.K."/>
            <person name="Gryganskyi A."/>
            <person name="Culley D."/>
            <person name="Magnuson J.K."/>
            <person name="James T.Y."/>
            <person name="O'Malley M.A."/>
            <person name="Stajich J.E."/>
            <person name="Spatafora J.W."/>
            <person name="Visel A."/>
            <person name="Grigoriev I.V."/>
        </authorList>
    </citation>
    <scope>NUCLEOTIDE SEQUENCE [LARGE SCALE GENOMIC DNA]</scope>
    <source>
        <strain evidence="10 11">NRRL 1336</strain>
    </source>
</reference>
<dbReference type="InterPro" id="IPR056436">
    <property type="entry name" value="Znf-C2H2_ZIC1-5/GLI1-3-like"/>
</dbReference>
<dbReference type="GO" id="GO:0000978">
    <property type="term" value="F:RNA polymerase II cis-regulatory region sequence-specific DNA binding"/>
    <property type="evidence" value="ECO:0007669"/>
    <property type="project" value="TreeGrafter"/>
</dbReference>
<dbReference type="Pfam" id="PF00096">
    <property type="entry name" value="zf-C2H2"/>
    <property type="match status" value="1"/>
</dbReference>
<dbReference type="FunFam" id="3.30.160.60:FF:000125">
    <property type="entry name" value="Putative zinc finger protein 143"/>
    <property type="match status" value="1"/>
</dbReference>
<dbReference type="SUPFAM" id="SSF57667">
    <property type="entry name" value="beta-beta-alpha zinc fingers"/>
    <property type="match status" value="3"/>
</dbReference>
<keyword evidence="2" id="KW-0479">Metal-binding</keyword>
<comment type="caution">
    <text evidence="10">The sequence shown here is derived from an EMBL/GenBank/DDBJ whole genome shotgun (WGS) entry which is preliminary data.</text>
</comment>
<gene>
    <name evidence="10" type="ORF">BCR42DRAFT_14922</name>
</gene>
<dbReference type="PANTHER" id="PTHR45718">
    <property type="entry name" value="TRANSCRIPTIONAL ACTIVATOR CUBITUS INTERRUPTUS"/>
    <property type="match status" value="1"/>
</dbReference>
<dbReference type="Proteomes" id="UP000193560">
    <property type="component" value="Unassembled WGS sequence"/>
</dbReference>
<dbReference type="Pfam" id="PF23561">
    <property type="entry name" value="zf-C2H2_15"/>
    <property type="match status" value="1"/>
</dbReference>
<accession>A0A1X2J1U0</accession>
<dbReference type="EMBL" id="MCGE01000001">
    <property type="protein sequence ID" value="ORZ25790.1"/>
    <property type="molecule type" value="Genomic_DNA"/>
</dbReference>
<feature type="compositionally biased region" description="Low complexity" evidence="8">
    <location>
        <begin position="96"/>
        <end position="105"/>
    </location>
</feature>
<keyword evidence="4 7" id="KW-0863">Zinc-finger</keyword>
<dbReference type="InterPro" id="IPR036236">
    <property type="entry name" value="Znf_C2H2_sf"/>
</dbReference>
<evidence type="ECO:0000256" key="8">
    <source>
        <dbReference type="SAM" id="MobiDB-lite"/>
    </source>
</evidence>
<keyword evidence="11" id="KW-1185">Reference proteome</keyword>
<evidence type="ECO:0000313" key="11">
    <source>
        <dbReference type="Proteomes" id="UP000193560"/>
    </source>
</evidence>
<dbReference type="PANTHER" id="PTHR45718:SF4">
    <property type="entry name" value="TRANSCRIPTIONAL ACTIVATOR CUBITUS INTERRUPTUS"/>
    <property type="match status" value="1"/>
</dbReference>
<evidence type="ECO:0000259" key="9">
    <source>
        <dbReference type="PROSITE" id="PS50157"/>
    </source>
</evidence>
<feature type="region of interest" description="Disordered" evidence="8">
    <location>
        <begin position="94"/>
        <end position="119"/>
    </location>
</feature>
<dbReference type="Gene3D" id="3.30.160.60">
    <property type="entry name" value="Classic Zinc Finger"/>
    <property type="match status" value="4"/>
</dbReference>
<feature type="domain" description="C2H2-type" evidence="9">
    <location>
        <begin position="161"/>
        <end position="193"/>
    </location>
</feature>
<organism evidence="10 11">
    <name type="scientific">Absidia repens</name>
    <dbReference type="NCBI Taxonomy" id="90262"/>
    <lineage>
        <taxon>Eukaryota</taxon>
        <taxon>Fungi</taxon>
        <taxon>Fungi incertae sedis</taxon>
        <taxon>Mucoromycota</taxon>
        <taxon>Mucoromycotina</taxon>
        <taxon>Mucoromycetes</taxon>
        <taxon>Mucorales</taxon>
        <taxon>Cunninghamellaceae</taxon>
        <taxon>Absidia</taxon>
    </lineage>
</organism>
<evidence type="ECO:0000256" key="6">
    <source>
        <dbReference type="ARBA" id="ARBA00023242"/>
    </source>
</evidence>
<keyword evidence="3" id="KW-0677">Repeat</keyword>
<feature type="domain" description="C2H2-type" evidence="9">
    <location>
        <begin position="224"/>
        <end position="248"/>
    </location>
</feature>
<dbReference type="GO" id="GO:0005634">
    <property type="term" value="C:nucleus"/>
    <property type="evidence" value="ECO:0007669"/>
    <property type="project" value="UniProtKB-SubCell"/>
</dbReference>
<evidence type="ECO:0000256" key="5">
    <source>
        <dbReference type="ARBA" id="ARBA00022833"/>
    </source>
</evidence>
<dbReference type="InterPro" id="IPR013087">
    <property type="entry name" value="Znf_C2H2_type"/>
</dbReference>
<sequence length="469" mass="51246">MTEDQIRYQDNMASAKHATPLPTLCNNMDNSANLVDRTSLVSSCTASVEEEDGCFSDGGDQDTLSTASSLFGHLSKAQLIERVVQLEQEKRRTTLSPSLSDWSSSVTQQEPKKKISQYDNTGQEQDIHICRWVNCRTQTTTLDELIAHLRDTHIGSGKASYHCEWIGCARNKKPFMKRHKMHNHLRTHTGERPFICTVEGCEKRFSRPDSLNTHIRTHSNIRPYLCRVEGCPKAYFHSRSLRKHVKGHEAAGVFVPRPPARQAAINRKKHQASKTTFSSPSPEKPTQNELMVTATTAEALSPSTSTCSAVSLSSTSALLPQQPATFPTSIHLPLTSTSSSLPQQEWDSSITTSSFPYTTSTPSSSASSSITPHQLSHSYISISTASSPLSSSPSSSASPSSATFYAPSLPLSDPIVANCSSLPIQHHQSSSSSPSSDLLYATSSSADSSSYIYALSNDYHIPHSHLSLF</sequence>
<dbReference type="PROSITE" id="PS50157">
    <property type="entry name" value="ZINC_FINGER_C2H2_2"/>
    <property type="match status" value="3"/>
</dbReference>
<dbReference type="PROSITE" id="PS00028">
    <property type="entry name" value="ZINC_FINGER_C2H2_1"/>
    <property type="match status" value="2"/>
</dbReference>
<evidence type="ECO:0000313" key="10">
    <source>
        <dbReference type="EMBL" id="ORZ25790.1"/>
    </source>
</evidence>
<keyword evidence="6" id="KW-0539">Nucleus</keyword>
<evidence type="ECO:0000256" key="3">
    <source>
        <dbReference type="ARBA" id="ARBA00022737"/>
    </source>
</evidence>
<name>A0A1X2J1U0_9FUNG</name>
<dbReference type="STRING" id="90262.A0A1X2J1U0"/>
<protein>
    <recommendedName>
        <fullName evidence="9">C2H2-type domain-containing protein</fullName>
    </recommendedName>
</protein>
<dbReference type="GO" id="GO:0008270">
    <property type="term" value="F:zinc ion binding"/>
    <property type="evidence" value="ECO:0007669"/>
    <property type="project" value="UniProtKB-KW"/>
</dbReference>
<proteinExistence type="predicted"/>
<evidence type="ECO:0000256" key="1">
    <source>
        <dbReference type="ARBA" id="ARBA00004123"/>
    </source>
</evidence>
<dbReference type="SMART" id="SM00355">
    <property type="entry name" value="ZnF_C2H2"/>
    <property type="match status" value="4"/>
</dbReference>
<evidence type="ECO:0000256" key="7">
    <source>
        <dbReference type="PROSITE-ProRule" id="PRU00042"/>
    </source>
</evidence>
<evidence type="ECO:0000256" key="4">
    <source>
        <dbReference type="ARBA" id="ARBA00022771"/>
    </source>
</evidence>